<dbReference type="AlphaFoldDB" id="A0AA39SWA5"/>
<evidence type="ECO:0000313" key="1">
    <source>
        <dbReference type="EMBL" id="KAK0596820.1"/>
    </source>
</evidence>
<gene>
    <name evidence="1" type="ORF">LWI29_019345</name>
</gene>
<comment type="caution">
    <text evidence="1">The sequence shown here is derived from an EMBL/GenBank/DDBJ whole genome shotgun (WGS) entry which is preliminary data.</text>
</comment>
<organism evidence="1 2">
    <name type="scientific">Acer saccharum</name>
    <name type="common">Sugar maple</name>
    <dbReference type="NCBI Taxonomy" id="4024"/>
    <lineage>
        <taxon>Eukaryota</taxon>
        <taxon>Viridiplantae</taxon>
        <taxon>Streptophyta</taxon>
        <taxon>Embryophyta</taxon>
        <taxon>Tracheophyta</taxon>
        <taxon>Spermatophyta</taxon>
        <taxon>Magnoliopsida</taxon>
        <taxon>eudicotyledons</taxon>
        <taxon>Gunneridae</taxon>
        <taxon>Pentapetalae</taxon>
        <taxon>rosids</taxon>
        <taxon>malvids</taxon>
        <taxon>Sapindales</taxon>
        <taxon>Sapindaceae</taxon>
        <taxon>Hippocastanoideae</taxon>
        <taxon>Acereae</taxon>
        <taxon>Acer</taxon>
    </lineage>
</organism>
<proteinExistence type="predicted"/>
<keyword evidence="2" id="KW-1185">Reference proteome</keyword>
<sequence>MSDLYPLHGEYILLFKTSISFIDHLQQFYSAVLIACTLVEPPVIELKRNLFGIIEVLQLVDECRKHTRKLVEKNIIAALNILKSRTRAALLD</sequence>
<dbReference type="EMBL" id="JAUESC010000004">
    <property type="protein sequence ID" value="KAK0596820.1"/>
    <property type="molecule type" value="Genomic_DNA"/>
</dbReference>
<name>A0AA39SWA5_ACESA</name>
<protein>
    <submittedName>
        <fullName evidence="1">Uncharacterized protein</fullName>
    </submittedName>
</protein>
<dbReference type="Proteomes" id="UP001168877">
    <property type="component" value="Unassembled WGS sequence"/>
</dbReference>
<accession>A0AA39SWA5</accession>
<reference evidence="1" key="1">
    <citation type="journal article" date="2022" name="Plant J.">
        <title>Strategies of tolerance reflected in two North American maple genomes.</title>
        <authorList>
            <person name="McEvoy S.L."/>
            <person name="Sezen U.U."/>
            <person name="Trouern-Trend A."/>
            <person name="McMahon S.M."/>
            <person name="Schaberg P.G."/>
            <person name="Yang J."/>
            <person name="Wegrzyn J.L."/>
            <person name="Swenson N.G."/>
        </authorList>
    </citation>
    <scope>NUCLEOTIDE SEQUENCE</scope>
    <source>
        <strain evidence="1">NS2018</strain>
    </source>
</reference>
<reference evidence="1" key="2">
    <citation type="submission" date="2023-06" db="EMBL/GenBank/DDBJ databases">
        <authorList>
            <person name="Swenson N.G."/>
            <person name="Wegrzyn J.L."/>
            <person name="Mcevoy S.L."/>
        </authorList>
    </citation>
    <scope>NUCLEOTIDE SEQUENCE</scope>
    <source>
        <strain evidence="1">NS2018</strain>
        <tissue evidence="1">Leaf</tissue>
    </source>
</reference>
<evidence type="ECO:0000313" key="2">
    <source>
        <dbReference type="Proteomes" id="UP001168877"/>
    </source>
</evidence>